<gene>
    <name evidence="3" type="ORF">Syn7803US120_34</name>
</gene>
<organism evidence="3 4">
    <name type="scientific">Synechococcus phage ACG-2014i</name>
    <dbReference type="NCBI Taxonomy" id="1493513"/>
    <lineage>
        <taxon>Viruses</taxon>
        <taxon>Duplodnaviria</taxon>
        <taxon>Heunggongvirae</taxon>
        <taxon>Uroviricota</taxon>
        <taxon>Caudoviricetes</taxon>
        <taxon>Pantevenvirales</taxon>
        <taxon>Kyanoviridae</taxon>
        <taxon>Chalconvirus</taxon>
        <taxon>Chalconvirus acg2014i</taxon>
    </lineage>
</organism>
<accession>A0A0E3FH59</accession>
<dbReference type="InterPro" id="IPR037053">
    <property type="entry name" value="Phage_tail_collar_dom_sf"/>
</dbReference>
<dbReference type="Pfam" id="PF07484">
    <property type="entry name" value="Collar"/>
    <property type="match status" value="1"/>
</dbReference>
<keyword evidence="4" id="KW-1185">Reference proteome</keyword>
<dbReference type="EMBL" id="KJ019082">
    <property type="protein sequence ID" value="AIX26755.1"/>
    <property type="molecule type" value="Genomic_DNA"/>
</dbReference>
<reference evidence="3 4" key="1">
    <citation type="submission" date="2013-12" db="EMBL/GenBank/DDBJ databases">
        <title>Ecological redundancy of diverse viral populations within a natural community.</title>
        <authorList>
            <person name="Gregory A.C."/>
            <person name="LaButti K."/>
            <person name="Copeland A."/>
            <person name="Woyke T."/>
            <person name="Sullivan M.B."/>
        </authorList>
    </citation>
    <scope>NUCLEOTIDE SEQUENCE [LARGE SCALE GENOMIC DNA]</scope>
    <source>
        <strain evidence="3">Syn7803US120</strain>
    </source>
</reference>
<evidence type="ECO:0000256" key="1">
    <source>
        <dbReference type="SAM" id="MobiDB-lite"/>
    </source>
</evidence>
<evidence type="ECO:0000313" key="4">
    <source>
        <dbReference type="Proteomes" id="UP000033009"/>
    </source>
</evidence>
<feature type="domain" description="Phage tail collar" evidence="2">
    <location>
        <begin position="596"/>
        <end position="637"/>
    </location>
</feature>
<dbReference type="Proteomes" id="UP000033009">
    <property type="component" value="Segment"/>
</dbReference>
<evidence type="ECO:0000313" key="3">
    <source>
        <dbReference type="EMBL" id="AIX26755.1"/>
    </source>
</evidence>
<proteinExistence type="predicted"/>
<evidence type="ECO:0000259" key="2">
    <source>
        <dbReference type="Pfam" id="PF07484"/>
    </source>
</evidence>
<name>A0A0E3FH59_9CAUD</name>
<dbReference type="SUPFAM" id="SSF88874">
    <property type="entry name" value="Receptor-binding domain of short tail fibre protein gp12"/>
    <property type="match status" value="1"/>
</dbReference>
<feature type="region of interest" description="Disordered" evidence="1">
    <location>
        <begin position="412"/>
        <end position="431"/>
    </location>
</feature>
<dbReference type="RefSeq" id="YP_009140823.1">
    <property type="nucleotide sequence ID" value="NC_027132.1"/>
</dbReference>
<dbReference type="GeneID" id="24404881"/>
<dbReference type="InterPro" id="IPR011083">
    <property type="entry name" value="Phage_tail_collar_dom"/>
</dbReference>
<dbReference type="Gene3D" id="3.90.1340.10">
    <property type="entry name" value="Phage tail collar domain"/>
    <property type="match status" value="1"/>
</dbReference>
<sequence length="1180" mass="126845">MTYSFAPNGQPLYVAEGEFLQFRFKAPNTWDTTRTVTIRIGDLDQFWLLTTIPEDFTPDPFPFTDISADPGAELSTLFTTDVVFNPPDGAPTTSLTGLTPGTQASLFLGCNVSGNENIYAMRIDPLGDGNFGPWIQGDGTQVVENGAKIQVRARSSEFIVSPTRLTLVIGTSNEVWTIFTRAGVINEPNPFPDFTDLDEQDSNTYCYTPEVIRLQGMIDDADISLSAPGEWAVSSTGNTTTDVNGFQILDGATFTNIPGTVANGDYLQLRMLSSSNPITPLTTNLTIGTEVNGSDWTVRTGNNPSENPNSFSFPDIVGAIEDTLIGSEIRPDTVDGITGLGNGISVPVTVVSTDASLVRIKKNNGSVGVFPTTVENGDKIRIYLQSSATFGDTKSLQIKVGDRTISTWQVQTSAGPDTDADWSPPPNKNNQIPSSFVSSNPIAVTGINRPITIQSVAGYNALISIDYDTPVLGPRTFDPLVNSTFYVVVQAADQLGTPEVTTIQLGTGNPNQFQWQVTTYVTVPPSAANVGVWYSKKNSSFDTEGWIAAGSIPENAGDYYTEPKLDGYSIGTVLPILKEGVDNYGDLDGDLSSRYPGFIKCEGQSLDTTQYFMLFDIIGYSYGGSGSNFNLPDYRNRRICGIGPVDNQRGNSAALPTTTGGIDVPGSEGGFWYFNKIGSRGSQPLDQVQGIDSGLTPGSLDSDYFSLGTVRLSGLSTITEIIPFEINPNGFVTAQIGPLQSVKVGVPAHSHMYISAVTEGDRGDPLNRWGGTSRGLMGTNAQASYYETGDNSVSNSEEIWQEWVDWLGTLRNFKQEIIKYLGSEEAFETWVRANFPANDPVNEEPPSFDIDFSPLESSDFGDTSDDEEFDIEFLTWWLSPISGLSGATLVETGIAPRTQGSSRNWGCVFDTQPATFRIDNYLSTASGTETLTHSHLITENPVTNIQADFTGGNENDQGQNSGGFGSGLGGGVAGSVLTFKMRWSGTYVDSNGDKDPDGSDGGGGNGTYFPATAGDWGYRNGGAGYWTLPTDEVTREEDMITTGSSSGSGLRMEITYQAWPTGGDGSSNNDTRIRVNRIISAGSGYAVGDLVTTAFWNDDIPGTAARMLEIAAVGDAGTGGAAAVINVNFTQSDIFMDLSEGLFKYSSAFKRPFPDVIMRPQRQVPILTPFHKSKYIIKAY</sequence>
<protein>
    <recommendedName>
        <fullName evidence="2">Phage tail collar domain-containing protein</fullName>
    </recommendedName>
</protein>
<dbReference type="KEGG" id="vg:24404881"/>